<dbReference type="SMART" id="SM00399">
    <property type="entry name" value="ZnF_C4"/>
    <property type="match status" value="1"/>
</dbReference>
<dbReference type="Gene3D" id="1.10.565.10">
    <property type="entry name" value="Retinoid X Receptor"/>
    <property type="match status" value="1"/>
</dbReference>
<evidence type="ECO:0000259" key="16">
    <source>
        <dbReference type="PROSITE" id="PS51030"/>
    </source>
</evidence>
<keyword evidence="3 14" id="KW-0479">Metal-binding</keyword>
<dbReference type="GO" id="GO:0004879">
    <property type="term" value="F:nuclear receptor activity"/>
    <property type="evidence" value="ECO:0007669"/>
    <property type="project" value="InterPro"/>
</dbReference>
<keyword evidence="8 14" id="KW-0804">Transcription</keyword>
<evidence type="ECO:0000256" key="5">
    <source>
        <dbReference type="ARBA" id="ARBA00022833"/>
    </source>
</evidence>
<dbReference type="CDD" id="cd06968">
    <property type="entry name" value="NR_DBD_ROR"/>
    <property type="match status" value="1"/>
</dbReference>
<dbReference type="PRINTS" id="PR00398">
    <property type="entry name" value="STRDHORMONER"/>
</dbReference>
<proteinExistence type="inferred from homology"/>
<feature type="region of interest" description="Disordered" evidence="15">
    <location>
        <begin position="92"/>
        <end position="112"/>
    </location>
</feature>
<feature type="region of interest" description="Disordered" evidence="15">
    <location>
        <begin position="134"/>
        <end position="225"/>
    </location>
</feature>
<dbReference type="Proteomes" id="UP000075880">
    <property type="component" value="Unassembled WGS sequence"/>
</dbReference>
<feature type="region of interest" description="Disordered" evidence="15">
    <location>
        <begin position="11"/>
        <end position="56"/>
    </location>
</feature>
<dbReference type="GO" id="GO:0005634">
    <property type="term" value="C:nucleus"/>
    <property type="evidence" value="ECO:0007669"/>
    <property type="project" value="UniProtKB-SubCell"/>
</dbReference>
<dbReference type="InterPro" id="IPR000536">
    <property type="entry name" value="Nucl_hrmn_rcpt_lig-bd"/>
</dbReference>
<evidence type="ECO:0000256" key="8">
    <source>
        <dbReference type="ARBA" id="ARBA00023163"/>
    </source>
</evidence>
<feature type="region of interest" description="Disordered" evidence="15">
    <location>
        <begin position="482"/>
        <end position="504"/>
    </location>
</feature>
<evidence type="ECO:0000313" key="19">
    <source>
        <dbReference type="Proteomes" id="UP000075880"/>
    </source>
</evidence>
<feature type="compositionally biased region" description="Low complexity" evidence="15">
    <location>
        <begin position="15"/>
        <end position="35"/>
    </location>
</feature>
<evidence type="ECO:0000256" key="4">
    <source>
        <dbReference type="ARBA" id="ARBA00022771"/>
    </source>
</evidence>
<keyword evidence="5 14" id="KW-0862">Zinc</keyword>
<keyword evidence="7 14" id="KW-0238">DNA-binding</keyword>
<feature type="domain" description="NR LBD" evidence="17">
    <location>
        <begin position="568"/>
        <end position="811"/>
    </location>
</feature>
<comment type="subcellular location">
    <subcellularLocation>
        <location evidence="1 14">Nucleus</location>
    </subcellularLocation>
</comment>
<evidence type="ECO:0000256" key="6">
    <source>
        <dbReference type="ARBA" id="ARBA00023015"/>
    </source>
</evidence>
<dbReference type="PROSITE" id="PS51030">
    <property type="entry name" value="NUCLEAR_REC_DBD_2"/>
    <property type="match status" value="1"/>
</dbReference>
<dbReference type="InterPro" id="IPR001628">
    <property type="entry name" value="Znf_hrmn_rcpt"/>
</dbReference>
<organism evidence="18 19">
    <name type="scientific">Anopheles atroparvus</name>
    <name type="common">European mosquito</name>
    <dbReference type="NCBI Taxonomy" id="41427"/>
    <lineage>
        <taxon>Eukaryota</taxon>
        <taxon>Metazoa</taxon>
        <taxon>Ecdysozoa</taxon>
        <taxon>Arthropoda</taxon>
        <taxon>Hexapoda</taxon>
        <taxon>Insecta</taxon>
        <taxon>Pterygota</taxon>
        <taxon>Neoptera</taxon>
        <taxon>Endopterygota</taxon>
        <taxon>Diptera</taxon>
        <taxon>Nematocera</taxon>
        <taxon>Culicoidea</taxon>
        <taxon>Culicidae</taxon>
        <taxon>Anophelinae</taxon>
        <taxon>Anopheles</taxon>
    </lineage>
</organism>
<feature type="compositionally biased region" description="Low complexity" evidence="15">
    <location>
        <begin position="134"/>
        <end position="146"/>
    </location>
</feature>
<dbReference type="Gene3D" id="3.30.50.10">
    <property type="entry name" value="Erythroid Transcription Factor GATA-1, subunit A"/>
    <property type="match status" value="1"/>
</dbReference>
<dbReference type="PRINTS" id="PR00047">
    <property type="entry name" value="STROIDFINGER"/>
</dbReference>
<evidence type="ECO:0000256" key="9">
    <source>
        <dbReference type="ARBA" id="ARBA00023170"/>
    </source>
</evidence>
<keyword evidence="10 14" id="KW-0539">Nucleus</keyword>
<dbReference type="SUPFAM" id="SSF48508">
    <property type="entry name" value="Nuclear receptor ligand-binding domain"/>
    <property type="match status" value="1"/>
</dbReference>
<keyword evidence="4 14" id="KW-0863">Zinc-finger</keyword>
<accession>A0AAG5DS03</accession>
<evidence type="ECO:0000256" key="12">
    <source>
        <dbReference type="ARBA" id="ARBA00072676"/>
    </source>
</evidence>
<evidence type="ECO:0000256" key="3">
    <source>
        <dbReference type="ARBA" id="ARBA00022723"/>
    </source>
</evidence>
<dbReference type="Pfam" id="PF00105">
    <property type="entry name" value="zf-C4"/>
    <property type="match status" value="1"/>
</dbReference>
<dbReference type="SMART" id="SM00430">
    <property type="entry name" value="HOLI"/>
    <property type="match status" value="1"/>
</dbReference>
<dbReference type="PROSITE" id="PS51843">
    <property type="entry name" value="NR_LBD"/>
    <property type="match status" value="1"/>
</dbReference>
<evidence type="ECO:0000259" key="17">
    <source>
        <dbReference type="PROSITE" id="PS51843"/>
    </source>
</evidence>
<dbReference type="InterPro" id="IPR044101">
    <property type="entry name" value="NR_DBD_ROR"/>
</dbReference>
<evidence type="ECO:0000256" key="7">
    <source>
        <dbReference type="ARBA" id="ARBA00023125"/>
    </source>
</evidence>
<dbReference type="GO" id="GO:0000978">
    <property type="term" value="F:RNA polymerase II cis-regulatory region sequence-specific DNA binding"/>
    <property type="evidence" value="ECO:0007669"/>
    <property type="project" value="TreeGrafter"/>
</dbReference>
<keyword evidence="19" id="KW-1185">Reference proteome</keyword>
<dbReference type="EnsemblMetazoa" id="ENSAATROPT014655">
    <property type="protein sequence ID" value="ENSAATROPP013348"/>
    <property type="gene ID" value="ENSAATROPG011887"/>
</dbReference>
<evidence type="ECO:0000256" key="13">
    <source>
        <dbReference type="ARBA" id="ARBA00077334"/>
    </source>
</evidence>
<evidence type="ECO:0000256" key="15">
    <source>
        <dbReference type="SAM" id="MobiDB-lite"/>
    </source>
</evidence>
<evidence type="ECO:0000256" key="14">
    <source>
        <dbReference type="RuleBase" id="RU004334"/>
    </source>
</evidence>
<feature type="compositionally biased region" description="Low complexity" evidence="15">
    <location>
        <begin position="177"/>
        <end position="222"/>
    </location>
</feature>
<evidence type="ECO:0000256" key="1">
    <source>
        <dbReference type="ARBA" id="ARBA00004123"/>
    </source>
</evidence>
<dbReference type="PRINTS" id="PR00546">
    <property type="entry name" value="THYROIDHORMR"/>
</dbReference>
<keyword evidence="6 14" id="KW-0805">Transcription regulation</keyword>
<feature type="domain" description="Nuclear receptor" evidence="16">
    <location>
        <begin position="381"/>
        <end position="456"/>
    </location>
</feature>
<keyword evidence="9 14" id="KW-0675">Receptor</keyword>
<protein>
    <recommendedName>
        <fullName evidence="12">Probable nuclear hormone receptor HR3</fullName>
    </recommendedName>
    <alternativeName>
        <fullName evidence="13">Nuclear receptor subfamily 1 group F member 4</fullName>
    </alternativeName>
</protein>
<feature type="compositionally biased region" description="Polar residues" evidence="15">
    <location>
        <begin position="490"/>
        <end position="500"/>
    </location>
</feature>
<comment type="function">
    <text evidence="11">Putative receptor whose ligand is not yet known.</text>
</comment>
<evidence type="ECO:0000256" key="11">
    <source>
        <dbReference type="ARBA" id="ARBA00055215"/>
    </source>
</evidence>
<sequence>MDNGEFVDLFSQPWSSKFQQASSSSTASSSSQSVSHRGAIHQQNGAPGDETAGGGGGGPYGAGNAAAAAAAAAAATAAAMAVAPKLTTRLMQAPQGPAPTSQGSTGGGAGNGAGLYANTKHFLAHFPGNQGKLAATGSSSTAAPGGRIFTSSTNHQLGPAAAATTDLRDTNLGPLRNTSSSNGAPNGSSSSSSGSTSSTTSSSSSTASTSSSSHTACGSHHANGGFVRESREFPMLSHRLLQPLNPGSIDPAPLGGGSGTTQPAQPNLMRGGESQLEQMERERLDQDYSTFCSTLSAVATMAAASLAMEEDDLADSTTPPPTPFSSSSLLAQAQAAGGLAGNGNGGGCVEGDLGPNGELLGLNGHPHEKKTPNSIRAQIEIIPCKVCGDKSSGVHYGVITCEGCKGFFRRSQSSVVNYQCPRNKQCVVDRVNRNRCQYCRLQKCLKLGMSRDAVKFGRMSKKQREKVEDEVRFHRAQMRAQNDAAPDSSVFDTPTPSSSDQLHHGYNGYTYSNEVGYGSPYGYSTSVTPQQTMGYDISADYVDSTTTYEPRSTMIDSDFISGHTEGDINDVLIKTLAEAHANTNHKLEIVHEMFRKPQDVIRIQYYKNMTQEELWLDCAEKLTAMIQQIIEFAKLIPGFMRLSQDDQILLLKTGSFELAIVRMSRLMDLSTNSVLYGDIMLPQEAFYTSDSFEMKLVACIFETAKSITELKLTETELALYQSLVLLWPERNGVRGNTEIQRLFNMSMSAIRQEIEANHAPLKGDVTVLDTLLNKIPTFRELSIMHMEALQKFKQDHPQYVFPALYKELFSIDSQQDLMT</sequence>
<evidence type="ECO:0000256" key="10">
    <source>
        <dbReference type="ARBA" id="ARBA00023242"/>
    </source>
</evidence>
<dbReference type="CDD" id="cd06939">
    <property type="entry name" value="NR_LBD_ROR_like"/>
    <property type="match status" value="1"/>
</dbReference>
<evidence type="ECO:0000313" key="18">
    <source>
        <dbReference type="EnsemblMetazoa" id="ENSAATROPP013348"/>
    </source>
</evidence>
<dbReference type="FunFam" id="3.30.50.10:FF:000003">
    <property type="entry name" value="Nuclear orphan receptor ROR-beta"/>
    <property type="match status" value="1"/>
</dbReference>
<dbReference type="Pfam" id="PF00104">
    <property type="entry name" value="Hormone_recep"/>
    <property type="match status" value="1"/>
</dbReference>
<dbReference type="SUPFAM" id="SSF57716">
    <property type="entry name" value="Glucocorticoid receptor-like (DNA-binding domain)"/>
    <property type="match status" value="1"/>
</dbReference>
<comment type="similarity">
    <text evidence="2">Belongs to the nuclear hormone receptor family. NR1 subfamily.</text>
</comment>
<dbReference type="InterPro" id="IPR013088">
    <property type="entry name" value="Znf_NHR/GATA"/>
</dbReference>
<dbReference type="PROSITE" id="PS00031">
    <property type="entry name" value="NUCLEAR_REC_DBD_1"/>
    <property type="match status" value="1"/>
</dbReference>
<dbReference type="GO" id="GO:0008270">
    <property type="term" value="F:zinc ion binding"/>
    <property type="evidence" value="ECO:0007669"/>
    <property type="project" value="UniProtKB-KW"/>
</dbReference>
<reference evidence="18" key="1">
    <citation type="submission" date="2024-04" db="UniProtKB">
        <authorList>
            <consortium name="EnsemblMetazoa"/>
        </authorList>
    </citation>
    <scope>IDENTIFICATION</scope>
    <source>
        <strain evidence="18">EBRO</strain>
    </source>
</reference>
<feature type="region of interest" description="Disordered" evidence="15">
    <location>
        <begin position="241"/>
        <end position="268"/>
    </location>
</feature>
<name>A0AAG5DS03_ANOAO</name>
<dbReference type="InterPro" id="IPR001723">
    <property type="entry name" value="Nuclear_hrmn_rcpt"/>
</dbReference>
<dbReference type="InterPro" id="IPR001728">
    <property type="entry name" value="ThyrH_rcpt"/>
</dbReference>
<dbReference type="PANTHER" id="PTHR45805">
    <property type="entry name" value="NUCLEAR HORMONE RECEPTOR HR3-RELATED"/>
    <property type="match status" value="1"/>
</dbReference>
<dbReference type="PANTHER" id="PTHR45805:SF2">
    <property type="entry name" value="NUCLEAR HORMONE RECEPTOR HR3-RELATED"/>
    <property type="match status" value="1"/>
</dbReference>
<dbReference type="AlphaFoldDB" id="A0AAG5DS03"/>
<evidence type="ECO:0000256" key="2">
    <source>
        <dbReference type="ARBA" id="ARBA00008092"/>
    </source>
</evidence>
<dbReference type="InterPro" id="IPR035500">
    <property type="entry name" value="NHR-like_dom_sf"/>
</dbReference>